<reference evidence="2 3" key="1">
    <citation type="journal article" date="2019" name="Int. J. Syst. Evol. Microbiol.">
        <title>The Global Catalogue of Microorganisms (GCM) 10K type strain sequencing project: providing services to taxonomists for standard genome sequencing and annotation.</title>
        <authorList>
            <consortium name="The Broad Institute Genomics Platform"/>
            <consortium name="The Broad Institute Genome Sequencing Center for Infectious Disease"/>
            <person name="Wu L."/>
            <person name="Ma J."/>
        </authorList>
    </citation>
    <scope>NUCLEOTIDE SEQUENCE [LARGE SCALE GENOMIC DNA]</scope>
    <source>
        <strain evidence="2 3">CGMCC 1.12553</strain>
    </source>
</reference>
<dbReference type="Gene3D" id="6.20.20.10">
    <property type="match status" value="1"/>
</dbReference>
<feature type="region of interest" description="Disordered" evidence="1">
    <location>
        <begin position="1"/>
        <end position="25"/>
    </location>
</feature>
<accession>A0ABD5PHC4</accession>
<dbReference type="SUPFAM" id="SSF57938">
    <property type="entry name" value="DnaJ/Hsp40 cysteine-rich domain"/>
    <property type="match status" value="1"/>
</dbReference>
<name>A0ABD5PHC4_9EURY</name>
<dbReference type="EMBL" id="JBHSDS010000016">
    <property type="protein sequence ID" value="MFC4360180.1"/>
    <property type="molecule type" value="Genomic_DNA"/>
</dbReference>
<gene>
    <name evidence="2" type="ORF">ACFO0N_19710</name>
</gene>
<keyword evidence="3" id="KW-1185">Reference proteome</keyword>
<dbReference type="AlphaFoldDB" id="A0ABD5PHC4"/>
<evidence type="ECO:0000313" key="3">
    <source>
        <dbReference type="Proteomes" id="UP001595921"/>
    </source>
</evidence>
<sequence>MTETKKCPTCNGSGATADPQTGYGDCPKCNGSGTVSRGMHEKLTQGQRQTLGGAGGAAAGFAIGGPAGALIGGLAGLVLSTDDDDDGVGGV</sequence>
<protein>
    <recommendedName>
        <fullName evidence="4">Molecular chaperone DnaJ</fullName>
    </recommendedName>
</protein>
<organism evidence="2 3">
    <name type="scientific">Halobium salinum</name>
    <dbReference type="NCBI Taxonomy" id="1364940"/>
    <lineage>
        <taxon>Archaea</taxon>
        <taxon>Methanobacteriati</taxon>
        <taxon>Methanobacteriota</taxon>
        <taxon>Stenosarchaea group</taxon>
        <taxon>Halobacteria</taxon>
        <taxon>Halobacteriales</taxon>
        <taxon>Haloferacaceae</taxon>
        <taxon>Halobium</taxon>
    </lineage>
</organism>
<dbReference type="InterPro" id="IPR036410">
    <property type="entry name" value="HSP_DnaJ_Cys-rich_dom_sf"/>
</dbReference>
<dbReference type="Proteomes" id="UP001595921">
    <property type="component" value="Unassembled WGS sequence"/>
</dbReference>
<proteinExistence type="predicted"/>
<comment type="caution">
    <text evidence="2">The sequence shown here is derived from an EMBL/GenBank/DDBJ whole genome shotgun (WGS) entry which is preliminary data.</text>
</comment>
<evidence type="ECO:0000256" key="1">
    <source>
        <dbReference type="SAM" id="MobiDB-lite"/>
    </source>
</evidence>
<evidence type="ECO:0008006" key="4">
    <source>
        <dbReference type="Google" id="ProtNLM"/>
    </source>
</evidence>
<evidence type="ECO:0000313" key="2">
    <source>
        <dbReference type="EMBL" id="MFC4360180.1"/>
    </source>
</evidence>
<dbReference type="RefSeq" id="WP_267623136.1">
    <property type="nucleotide sequence ID" value="NZ_JAODIW010000007.1"/>
</dbReference>